<dbReference type="InterPro" id="IPR010775">
    <property type="entry name" value="DUF1365"/>
</dbReference>
<dbReference type="KEGG" id="ant:Arnit_1627"/>
<dbReference type="AlphaFoldDB" id="D5UZR2"/>
<dbReference type="HOGENOM" id="CLU_065913_1_0_7"/>
<sequence>MSHKFFDGRIYHKRFFPVEHSFKYKFFMLDIDLSDINSLKNTLFSTNKFNLFSFLSKDHFGQKKSFLDNVEYLLKAHNVEKSSRMHFVTLPRIINFVFNPISLLIINDENNKPSKLLAEVHNYNGGRVIYSLDLEEMKGNKYKGIVKKDMYVSPFFNRVGDYEFTFKYTENSMLIKIDLYENKNRVLCAYFNGNSLEFSSKNVLKLFFKHTFLTFFVVTRTIWQSLKLKRLGLVWKKPTKEDQIRRY</sequence>
<reference evidence="1 2" key="1">
    <citation type="journal article" date="2010" name="Stand. Genomic Sci.">
        <title>Complete genome sequence of Arcobacter nitrofigilis type strain (CI).</title>
        <authorList>
            <person name="Pati A."/>
            <person name="Gronow S."/>
            <person name="Lapidus A."/>
            <person name="Copeland A."/>
            <person name="Glavina Del Rio T."/>
            <person name="Nolan M."/>
            <person name="Lucas S."/>
            <person name="Tice H."/>
            <person name="Cheng J.F."/>
            <person name="Han C."/>
            <person name="Chertkov O."/>
            <person name="Bruce D."/>
            <person name="Tapia R."/>
            <person name="Goodwin L."/>
            <person name="Pitluck S."/>
            <person name="Liolios K."/>
            <person name="Ivanova N."/>
            <person name="Mavromatis K."/>
            <person name="Chen A."/>
            <person name="Palaniappan K."/>
            <person name="Land M."/>
            <person name="Hauser L."/>
            <person name="Chang Y.J."/>
            <person name="Jeffries C.D."/>
            <person name="Detter J.C."/>
            <person name="Rohde M."/>
            <person name="Goker M."/>
            <person name="Bristow J."/>
            <person name="Eisen J.A."/>
            <person name="Markowitz V."/>
            <person name="Hugenholtz P."/>
            <person name="Klenk H.P."/>
            <person name="Kyrpides N.C."/>
        </authorList>
    </citation>
    <scope>NUCLEOTIDE SEQUENCE [LARGE SCALE GENOMIC DNA]</scope>
    <source>
        <strain evidence="2">ATCC 33309 / DSM 7299 / CCUG 15893 / LMG 7604 / NCTC 12251 / CI</strain>
    </source>
</reference>
<gene>
    <name evidence="1" type="ordered locus">Arnit_1627</name>
</gene>
<proteinExistence type="predicted"/>
<protein>
    <recommendedName>
        <fullName evidence="3">DUF1365 domain-containing protein</fullName>
    </recommendedName>
</protein>
<dbReference type="Pfam" id="PF07103">
    <property type="entry name" value="DUF1365"/>
    <property type="match status" value="1"/>
</dbReference>
<evidence type="ECO:0000313" key="1">
    <source>
        <dbReference type="EMBL" id="ADG93281.1"/>
    </source>
</evidence>
<keyword evidence="2" id="KW-1185">Reference proteome</keyword>
<dbReference type="eggNOG" id="COG3496">
    <property type="taxonomic scope" value="Bacteria"/>
</dbReference>
<dbReference type="OrthoDB" id="9778801at2"/>
<accession>D5UZR2</accession>
<evidence type="ECO:0008006" key="3">
    <source>
        <dbReference type="Google" id="ProtNLM"/>
    </source>
</evidence>
<dbReference type="EMBL" id="CP001999">
    <property type="protein sequence ID" value="ADG93281.1"/>
    <property type="molecule type" value="Genomic_DNA"/>
</dbReference>
<dbReference type="RefSeq" id="WP_013135426.1">
    <property type="nucleotide sequence ID" value="NC_014166.1"/>
</dbReference>
<dbReference type="PANTHER" id="PTHR33973:SF4">
    <property type="entry name" value="OS07G0153300 PROTEIN"/>
    <property type="match status" value="1"/>
</dbReference>
<organism evidence="1 2">
    <name type="scientific">Arcobacter nitrofigilis (strain ATCC 33309 / DSM 7299 / CCUG 15893 / LMG 7604 / NCTC 12251 / CI)</name>
    <name type="common">Campylobacter nitrofigilis</name>
    <dbReference type="NCBI Taxonomy" id="572480"/>
    <lineage>
        <taxon>Bacteria</taxon>
        <taxon>Pseudomonadati</taxon>
        <taxon>Campylobacterota</taxon>
        <taxon>Epsilonproteobacteria</taxon>
        <taxon>Campylobacterales</taxon>
        <taxon>Arcobacteraceae</taxon>
        <taxon>Arcobacter</taxon>
    </lineage>
</organism>
<dbReference type="Proteomes" id="UP000000939">
    <property type="component" value="Chromosome"/>
</dbReference>
<dbReference type="PANTHER" id="PTHR33973">
    <property type="entry name" value="OS07G0153300 PROTEIN"/>
    <property type="match status" value="1"/>
</dbReference>
<name>D5UZR2_ARCNC</name>
<evidence type="ECO:0000313" key="2">
    <source>
        <dbReference type="Proteomes" id="UP000000939"/>
    </source>
</evidence>
<dbReference type="STRING" id="572480.Arnit_1627"/>